<dbReference type="CDD" id="cd01902">
    <property type="entry name" value="Ntn_CGH"/>
    <property type="match status" value="1"/>
</dbReference>
<dbReference type="InterPro" id="IPR029055">
    <property type="entry name" value="Ntn_hydrolases_N"/>
</dbReference>
<dbReference type="Gene3D" id="3.60.60.10">
    <property type="entry name" value="Penicillin V Acylase, Chain A"/>
    <property type="match status" value="1"/>
</dbReference>
<protein>
    <recommendedName>
        <fullName evidence="3">Choloylglycine hydrolase/NAAA C-terminal domain-containing protein</fullName>
    </recommendedName>
</protein>
<dbReference type="GeneID" id="92815622"/>
<dbReference type="HOGENOM" id="CLU_045206_0_1_10"/>
<gene>
    <name evidence="4" type="ORF">HMPREF9450_01348</name>
</gene>
<dbReference type="PANTHER" id="PTHR35527">
    <property type="entry name" value="CHOLOYLGLYCINE HYDROLASE"/>
    <property type="match status" value="1"/>
</dbReference>
<comment type="caution">
    <text evidence="4">The sequence shown here is derived from an EMBL/GenBank/DDBJ whole genome shotgun (WGS) entry which is preliminary data.</text>
</comment>
<keyword evidence="5" id="KW-1185">Reference proteome</keyword>
<dbReference type="EMBL" id="ADLD01000013">
    <property type="protein sequence ID" value="EHB91299.1"/>
    <property type="molecule type" value="Genomic_DNA"/>
</dbReference>
<name>G5H9N3_9BACT</name>
<proteinExistence type="inferred from homology"/>
<evidence type="ECO:0000313" key="4">
    <source>
        <dbReference type="EMBL" id="EHB91299.1"/>
    </source>
</evidence>
<sequence>MCTRVVYQGTNATILTGRSMDWKEECRSNLWIFPRGMDRSGEAGNNPVLWKSKYGSVIASAYDICSTDGMNERGLVANLLWLAESSYPKWSGTKPGLTIAAWVQYVLDNYATVSEAVDDLSQEKFEVVSSLMPDGSRFATLHLAISDATGDSAIFEYLGGKLTVHHDRSYQVMTNSPVFDQQLALNEYWKNIGGTTFLPGTNRAADRFVRASFYVNAVPKTDDQRIATASVFSVIRNTSVPYGISTPDEPNISSTRWRTVSDQKNLIYFFESTLYPNVFWVDFKEVDFSEGAPTQMLDLVGGTTYAGNATDRFTEAQPFKFLGVK</sequence>
<evidence type="ECO:0000313" key="5">
    <source>
        <dbReference type="Proteomes" id="UP000006008"/>
    </source>
</evidence>
<dbReference type="InterPro" id="IPR029132">
    <property type="entry name" value="CBAH/NAAA_C"/>
</dbReference>
<evidence type="ECO:0000259" key="3">
    <source>
        <dbReference type="Pfam" id="PF02275"/>
    </source>
</evidence>
<keyword evidence="2" id="KW-0378">Hydrolase</keyword>
<dbReference type="PANTHER" id="PTHR35527:SF2">
    <property type="entry name" value="HYDROLASE"/>
    <property type="match status" value="1"/>
</dbReference>
<dbReference type="GO" id="GO:0016787">
    <property type="term" value="F:hydrolase activity"/>
    <property type="evidence" value="ECO:0007669"/>
    <property type="project" value="UniProtKB-KW"/>
</dbReference>
<accession>G5H9N3</accession>
<dbReference type="OrthoDB" id="1265391at2"/>
<feature type="domain" description="Choloylglycine hydrolase/NAAA C-terminal" evidence="3">
    <location>
        <begin position="2"/>
        <end position="287"/>
    </location>
</feature>
<comment type="similarity">
    <text evidence="1">Belongs to the peptidase C59 family.</text>
</comment>
<dbReference type="Pfam" id="PF02275">
    <property type="entry name" value="CBAH"/>
    <property type="match status" value="1"/>
</dbReference>
<evidence type="ECO:0000256" key="2">
    <source>
        <dbReference type="ARBA" id="ARBA00022801"/>
    </source>
</evidence>
<dbReference type="STRING" id="742725.HMPREF9450_01348"/>
<dbReference type="eggNOG" id="COG3049">
    <property type="taxonomic scope" value="Bacteria"/>
</dbReference>
<organism evidence="4 5">
    <name type="scientific">Alistipes indistinctus YIT 12060</name>
    <dbReference type="NCBI Taxonomy" id="742725"/>
    <lineage>
        <taxon>Bacteria</taxon>
        <taxon>Pseudomonadati</taxon>
        <taxon>Bacteroidota</taxon>
        <taxon>Bacteroidia</taxon>
        <taxon>Bacteroidales</taxon>
        <taxon>Rikenellaceae</taxon>
        <taxon>Alistipes</taxon>
    </lineage>
</organism>
<dbReference type="AlphaFoldDB" id="G5H9N3"/>
<dbReference type="SUPFAM" id="SSF56235">
    <property type="entry name" value="N-terminal nucleophile aminohydrolases (Ntn hydrolases)"/>
    <property type="match status" value="1"/>
</dbReference>
<evidence type="ECO:0000256" key="1">
    <source>
        <dbReference type="ARBA" id="ARBA00006625"/>
    </source>
</evidence>
<dbReference type="RefSeq" id="WP_009134154.1">
    <property type="nucleotide sequence ID" value="NZ_CP102250.1"/>
</dbReference>
<dbReference type="Proteomes" id="UP000006008">
    <property type="component" value="Unassembled WGS sequence"/>
</dbReference>
<dbReference type="InterPro" id="IPR052193">
    <property type="entry name" value="Peptidase_C59"/>
</dbReference>
<reference evidence="4 5" key="1">
    <citation type="submission" date="2011-08" db="EMBL/GenBank/DDBJ databases">
        <title>The Genome Sequence of Alistipes indistinctus YIT 12060.</title>
        <authorList>
            <consortium name="The Broad Institute Genome Sequencing Platform"/>
            <person name="Earl A."/>
            <person name="Ward D."/>
            <person name="Feldgarden M."/>
            <person name="Gevers D."/>
            <person name="Morotomi M."/>
            <person name="Young S.K."/>
            <person name="Zeng Q."/>
            <person name="Gargeya S."/>
            <person name="Fitzgerald M."/>
            <person name="Haas B."/>
            <person name="Abouelleil A."/>
            <person name="Alvarado L."/>
            <person name="Arachchi H.M."/>
            <person name="Berlin A."/>
            <person name="Brown A."/>
            <person name="Chapman S.B."/>
            <person name="Chen Z."/>
            <person name="Dunbar C."/>
            <person name="Freedman E."/>
            <person name="Gearin G."/>
            <person name="Gellesch M."/>
            <person name="Goldberg J."/>
            <person name="Griggs A."/>
            <person name="Gujja S."/>
            <person name="Heiman D."/>
            <person name="Howarth C."/>
            <person name="Larson L."/>
            <person name="Lui A."/>
            <person name="MacDonald P.J.P."/>
            <person name="Montmayeur A."/>
            <person name="Murphy C."/>
            <person name="Neiman D."/>
            <person name="Pearson M."/>
            <person name="Priest M."/>
            <person name="Roberts A."/>
            <person name="Saif S."/>
            <person name="Shea T."/>
            <person name="Shenoy N."/>
            <person name="Sisk P."/>
            <person name="Stolte C."/>
            <person name="Sykes S."/>
            <person name="Wortman J."/>
            <person name="Nusbaum C."/>
            <person name="Birren B."/>
        </authorList>
    </citation>
    <scope>NUCLEOTIDE SEQUENCE [LARGE SCALE GENOMIC DNA]</scope>
    <source>
        <strain evidence="4 5">YIT 12060</strain>
    </source>
</reference>
<dbReference type="PATRIC" id="fig|742725.3.peg.1426"/>